<dbReference type="Gene3D" id="3.10.129.10">
    <property type="entry name" value="Hotdog Thioesterase"/>
    <property type="match status" value="1"/>
</dbReference>
<dbReference type="InterPro" id="IPR029069">
    <property type="entry name" value="HotDog_dom_sf"/>
</dbReference>
<dbReference type="GO" id="GO:0047617">
    <property type="term" value="F:fatty acyl-CoA hydrolase activity"/>
    <property type="evidence" value="ECO:0007669"/>
    <property type="project" value="TreeGrafter"/>
</dbReference>
<reference evidence="3 4" key="1">
    <citation type="submission" date="2018-06" db="EMBL/GenBank/DDBJ databases">
        <authorList>
            <consortium name="Pathogen Informatics"/>
            <person name="Doyle S."/>
        </authorList>
    </citation>
    <scope>NUCLEOTIDE SEQUENCE [LARGE SCALE GENOMIC DNA]</scope>
    <source>
        <strain evidence="3 4">NCTC1934</strain>
    </source>
</reference>
<gene>
    <name evidence="3" type="ORF">NCTC1934_05822</name>
</gene>
<accession>A0A379JIU1</accession>
<feature type="domain" description="Acyl-ACP thioesterase N-terminal hotdog" evidence="1">
    <location>
        <begin position="25"/>
        <end position="146"/>
    </location>
</feature>
<evidence type="ECO:0000259" key="1">
    <source>
        <dbReference type="Pfam" id="PF01643"/>
    </source>
</evidence>
<dbReference type="PANTHER" id="PTHR31793:SF24">
    <property type="entry name" value="LONG-CHAIN ACYL-COA THIOESTERASE FADM"/>
    <property type="match status" value="1"/>
</dbReference>
<dbReference type="InterPro" id="IPR049427">
    <property type="entry name" value="Acyl-ACP_TE_C"/>
</dbReference>
<dbReference type="EMBL" id="UGRY01000005">
    <property type="protein sequence ID" value="SUD48487.1"/>
    <property type="molecule type" value="Genomic_DNA"/>
</dbReference>
<dbReference type="InterPro" id="IPR050563">
    <property type="entry name" value="4-hydroxybenzoyl-CoA_TE"/>
</dbReference>
<dbReference type="AlphaFoldDB" id="A0A379JIU1"/>
<evidence type="ECO:0000259" key="2">
    <source>
        <dbReference type="Pfam" id="PF20791"/>
    </source>
</evidence>
<feature type="domain" description="Acyl-ACP thioesterase-like C-terminal" evidence="2">
    <location>
        <begin position="172"/>
        <end position="245"/>
    </location>
</feature>
<organism evidence="3 4">
    <name type="scientific">Nocardia otitidiscaviarum</name>
    <dbReference type="NCBI Taxonomy" id="1823"/>
    <lineage>
        <taxon>Bacteria</taxon>
        <taxon>Bacillati</taxon>
        <taxon>Actinomycetota</taxon>
        <taxon>Actinomycetes</taxon>
        <taxon>Mycobacteriales</taxon>
        <taxon>Nocardiaceae</taxon>
        <taxon>Nocardia</taxon>
    </lineage>
</organism>
<evidence type="ECO:0000313" key="4">
    <source>
        <dbReference type="Proteomes" id="UP000255467"/>
    </source>
</evidence>
<protein>
    <submittedName>
        <fullName evidence="3">Acyl-ACP thioesterase</fullName>
    </submittedName>
</protein>
<dbReference type="Pfam" id="PF01643">
    <property type="entry name" value="Acyl-ACP_TE"/>
    <property type="match status" value="1"/>
</dbReference>
<dbReference type="PANTHER" id="PTHR31793">
    <property type="entry name" value="4-HYDROXYBENZOYL-COA THIOESTERASE FAMILY MEMBER"/>
    <property type="match status" value="1"/>
</dbReference>
<proteinExistence type="predicted"/>
<dbReference type="InterPro" id="IPR002864">
    <property type="entry name" value="Acyl-ACP_thioesterase_NHD"/>
</dbReference>
<dbReference type="STRING" id="1406858.GCA_000710895_04487"/>
<name>A0A379JIU1_9NOCA</name>
<keyword evidence="4" id="KW-1185">Reference proteome</keyword>
<dbReference type="Proteomes" id="UP000255467">
    <property type="component" value="Unassembled WGS sequence"/>
</dbReference>
<dbReference type="GO" id="GO:0006633">
    <property type="term" value="P:fatty acid biosynthetic process"/>
    <property type="evidence" value="ECO:0007669"/>
    <property type="project" value="InterPro"/>
</dbReference>
<dbReference type="SUPFAM" id="SSF54637">
    <property type="entry name" value="Thioesterase/thiol ester dehydrase-isomerase"/>
    <property type="match status" value="2"/>
</dbReference>
<sequence>MPTETAYRTEQPVIDFPLPPRPDGEAYEASWAVRLADTDTRERLRLDGIARYAMDIGYDQLRAAEDGHLHPAWLVRRTVIDVLRPIRFGDRVRLRRWPSALSNRWFNARIQIHSDQGGVVEVEQFLINVDPQAGRPARMTDRFMSPMLAVTTEHRLRWKAALHEQTAPATDARPFPLRATDFDRHDHVNNAVHWQAVEETLAAHPDLHARPHRAIVEHVGPVMAGNDVTLRSWRTDTGLHAQLEIDGTARTLASVTPLD</sequence>
<dbReference type="RefSeq" id="WP_039813814.1">
    <property type="nucleotide sequence ID" value="NZ_UGRY01000005.1"/>
</dbReference>
<evidence type="ECO:0000313" key="3">
    <source>
        <dbReference type="EMBL" id="SUD48487.1"/>
    </source>
</evidence>
<dbReference type="Pfam" id="PF20791">
    <property type="entry name" value="Acyl-ACP_TE_C"/>
    <property type="match status" value="1"/>
</dbReference>